<keyword evidence="2" id="KW-1185">Reference proteome</keyword>
<name>A0A439DYX5_9MYCO</name>
<accession>A0A439DYX5</accession>
<proteinExistence type="predicted"/>
<dbReference type="EMBL" id="ATDN01000003">
    <property type="protein sequence ID" value="RWA22888.1"/>
    <property type="molecule type" value="Genomic_DNA"/>
</dbReference>
<dbReference type="Proteomes" id="UP000287177">
    <property type="component" value="Unassembled WGS sequence"/>
</dbReference>
<evidence type="ECO:0000313" key="2">
    <source>
        <dbReference type="Proteomes" id="UP000287177"/>
    </source>
</evidence>
<dbReference type="AlphaFoldDB" id="A0A439DYX5"/>
<comment type="caution">
    <text evidence="1">The sequence shown here is derived from an EMBL/GenBank/DDBJ whole genome shotgun (WGS) entry which is preliminary data.</text>
</comment>
<sequence>MPPVERFLTRKRLMLASMPSRVAAVNAACTLATICPRTVPMLPGFFSTSLR</sequence>
<organism evidence="1 2">
    <name type="scientific">Mycolicibacterium elephantis DSM 44368</name>
    <dbReference type="NCBI Taxonomy" id="1335622"/>
    <lineage>
        <taxon>Bacteria</taxon>
        <taxon>Bacillati</taxon>
        <taxon>Actinomycetota</taxon>
        <taxon>Actinomycetes</taxon>
        <taxon>Mycobacteriales</taxon>
        <taxon>Mycobacteriaceae</taxon>
        <taxon>Mycolicibacterium</taxon>
    </lineage>
</organism>
<reference evidence="1 2" key="1">
    <citation type="submission" date="2013-06" db="EMBL/GenBank/DDBJ databases">
        <title>The draft sequence of the Mycobacterium elephantis genome.</title>
        <authorList>
            <person name="Pettersson F.B."/>
            <person name="Das S."/>
            <person name="Dasgupta S."/>
            <person name="Bhattacharya A."/>
            <person name="Kirsebom L.A."/>
        </authorList>
    </citation>
    <scope>NUCLEOTIDE SEQUENCE [LARGE SCALE GENOMIC DNA]</scope>
    <source>
        <strain evidence="1 2">DSM 44368</strain>
    </source>
</reference>
<evidence type="ECO:0000313" key="1">
    <source>
        <dbReference type="EMBL" id="RWA22888.1"/>
    </source>
</evidence>
<gene>
    <name evidence="1" type="ORF">MELE44368_11760</name>
</gene>
<protein>
    <submittedName>
        <fullName evidence="1">Uncharacterized protein</fullName>
    </submittedName>
</protein>